<reference evidence="2" key="2">
    <citation type="journal article" date="2014" name="ISME J.">
        <title>Microbial stratification in low pH oxic and suboxic macroscopic growths along an acid mine drainage.</title>
        <authorList>
            <person name="Mendez-Garcia C."/>
            <person name="Mesa V."/>
            <person name="Sprenger R.R."/>
            <person name="Richter M."/>
            <person name="Diez M.S."/>
            <person name="Solano J."/>
            <person name="Bargiela R."/>
            <person name="Golyshina O.V."/>
            <person name="Manteca A."/>
            <person name="Ramos J.L."/>
            <person name="Gallego J.R."/>
            <person name="Llorente I."/>
            <person name="Martins Dos Santos V.A."/>
            <person name="Jensen O.N."/>
            <person name="Pelaez A.I."/>
            <person name="Sanchez J."/>
            <person name="Ferrer M."/>
        </authorList>
    </citation>
    <scope>NUCLEOTIDE SEQUENCE</scope>
</reference>
<accession>T0ZZN8</accession>
<dbReference type="AlphaFoldDB" id="T0ZZN8"/>
<sequence length="141" mass="14640">MAASAFGGAAYMGTWRQTDNGLEGTAALHSDLLLILDELSQLDPRHAGQVAYLLANGQGKGRAHRDGSPRAITTWRTLFLSAGEVGLADLVNESGGKVRAGQQVRVLDVAADAGAGLGLFERLPAGVTAGQFSDALKHACR</sequence>
<evidence type="ECO:0000259" key="1">
    <source>
        <dbReference type="Pfam" id="PF06048"/>
    </source>
</evidence>
<dbReference type="Pfam" id="PF06048">
    <property type="entry name" value="DUF927"/>
    <property type="match status" value="1"/>
</dbReference>
<feature type="non-terminal residue" evidence="2">
    <location>
        <position position="141"/>
    </location>
</feature>
<proteinExistence type="predicted"/>
<name>T0ZZN8_9ZZZZ</name>
<dbReference type="InterPro" id="IPR009270">
    <property type="entry name" value="DUF927"/>
</dbReference>
<comment type="caution">
    <text evidence="2">The sequence shown here is derived from an EMBL/GenBank/DDBJ whole genome shotgun (WGS) entry which is preliminary data.</text>
</comment>
<evidence type="ECO:0000313" key="2">
    <source>
        <dbReference type="EMBL" id="EQD50077.1"/>
    </source>
</evidence>
<reference evidence="2" key="1">
    <citation type="submission" date="2013-08" db="EMBL/GenBank/DDBJ databases">
        <authorList>
            <person name="Mendez C."/>
            <person name="Richter M."/>
            <person name="Ferrer M."/>
            <person name="Sanchez J."/>
        </authorList>
    </citation>
    <scope>NUCLEOTIDE SEQUENCE</scope>
</reference>
<feature type="domain" description="DUF927" evidence="1">
    <location>
        <begin position="2"/>
        <end position="72"/>
    </location>
</feature>
<protein>
    <submittedName>
        <fullName evidence="2">Protein containing DUF927</fullName>
    </submittedName>
</protein>
<gene>
    <name evidence="2" type="ORF">B1B_11365</name>
</gene>
<organism evidence="2">
    <name type="scientific">mine drainage metagenome</name>
    <dbReference type="NCBI Taxonomy" id="410659"/>
    <lineage>
        <taxon>unclassified sequences</taxon>
        <taxon>metagenomes</taxon>
        <taxon>ecological metagenomes</taxon>
    </lineage>
</organism>
<dbReference type="EMBL" id="AUZY01007375">
    <property type="protein sequence ID" value="EQD50077.1"/>
    <property type="molecule type" value="Genomic_DNA"/>
</dbReference>